<dbReference type="RefSeq" id="XP_051864169.1">
    <property type="nucleotide sequence ID" value="XM_052008209.1"/>
</dbReference>
<evidence type="ECO:0000256" key="1">
    <source>
        <dbReference type="SAM" id="MobiDB-lite"/>
    </source>
</evidence>
<dbReference type="AlphaFoldDB" id="A0A9C6T3Z0"/>
<dbReference type="GeneID" id="127566225"/>
<protein>
    <submittedName>
        <fullName evidence="4">Uncharacterized protein LOC127566225</fullName>
    </submittedName>
</protein>
<dbReference type="Proteomes" id="UP000515160">
    <property type="component" value="Chromosome 2R"/>
</dbReference>
<feature type="region of interest" description="Disordered" evidence="1">
    <location>
        <begin position="1"/>
        <end position="27"/>
    </location>
</feature>
<evidence type="ECO:0000256" key="2">
    <source>
        <dbReference type="SAM" id="Phobius"/>
    </source>
</evidence>
<sequence>MNPLESVNGNVNNYHTSEDAIPSTTDSAVAAVRQQQQPRASNGNCNDCNYNGNENNNKVALGTTEQRRRQNNEQSLHQAATAPSLPTFFVHIVMYFYYMIAAMEPKYQKFRDHLSTISTSQIRECPVVSDDATTNRNRLDLEL</sequence>
<evidence type="ECO:0000313" key="4">
    <source>
        <dbReference type="RefSeq" id="XP_051864169.1"/>
    </source>
</evidence>
<keyword evidence="3" id="KW-1185">Reference proteome</keyword>
<feature type="compositionally biased region" description="Polar residues" evidence="1">
    <location>
        <begin position="1"/>
        <end position="15"/>
    </location>
</feature>
<accession>A0A9C6T3Z0</accession>
<gene>
    <name evidence="4" type="primary">LOC127566225</name>
</gene>
<keyword evidence="2" id="KW-0472">Membrane</keyword>
<feature type="region of interest" description="Disordered" evidence="1">
    <location>
        <begin position="32"/>
        <end position="51"/>
    </location>
</feature>
<keyword evidence="2" id="KW-1133">Transmembrane helix</keyword>
<proteinExistence type="predicted"/>
<keyword evidence="2" id="KW-0812">Transmembrane</keyword>
<evidence type="ECO:0000313" key="3">
    <source>
        <dbReference type="Proteomes" id="UP000515160"/>
    </source>
</evidence>
<feature type="transmembrane region" description="Helical" evidence="2">
    <location>
        <begin position="85"/>
        <end position="103"/>
    </location>
</feature>
<organism evidence="3 4">
    <name type="scientific">Drosophila albomicans</name>
    <name type="common">Fruit fly</name>
    <dbReference type="NCBI Taxonomy" id="7291"/>
    <lineage>
        <taxon>Eukaryota</taxon>
        <taxon>Metazoa</taxon>
        <taxon>Ecdysozoa</taxon>
        <taxon>Arthropoda</taxon>
        <taxon>Hexapoda</taxon>
        <taxon>Insecta</taxon>
        <taxon>Pterygota</taxon>
        <taxon>Neoptera</taxon>
        <taxon>Endopterygota</taxon>
        <taxon>Diptera</taxon>
        <taxon>Brachycera</taxon>
        <taxon>Muscomorpha</taxon>
        <taxon>Ephydroidea</taxon>
        <taxon>Drosophilidae</taxon>
        <taxon>Drosophila</taxon>
    </lineage>
</organism>
<dbReference type="OrthoDB" id="434092at2759"/>
<name>A0A9C6T3Z0_DROAB</name>
<reference evidence="4" key="1">
    <citation type="submission" date="2025-08" db="UniProtKB">
        <authorList>
            <consortium name="RefSeq"/>
        </authorList>
    </citation>
    <scope>IDENTIFICATION</scope>
    <source>
        <strain evidence="4">15112-1751.03</strain>
        <tissue evidence="4">Whole Adult</tissue>
    </source>
</reference>